<evidence type="ECO:0000313" key="2">
    <source>
        <dbReference type="EMBL" id="SES17840.1"/>
    </source>
</evidence>
<dbReference type="STRING" id="531814.SAMN04487944_1224"/>
<accession>A0A1H9V7M0</accession>
<sequence>MNKIDIVMMIYVTFMILATVISVKYGSAMIKKTGLFLPQTLIAGTVNLVLGVFGIIGWLFYSWGVNEFLFFGGLVSGVGLLVVGEVVLLSILFSRRNKWIQIYHDSLNGSSR</sequence>
<name>A0A1H9V7M0_9BACI</name>
<keyword evidence="1" id="KW-0472">Membrane</keyword>
<gene>
    <name evidence="2" type="ORF">SAMN04487944_1224</name>
</gene>
<reference evidence="2 3" key="1">
    <citation type="submission" date="2016-10" db="EMBL/GenBank/DDBJ databases">
        <authorList>
            <person name="de Groot N.N."/>
        </authorList>
    </citation>
    <scope>NUCLEOTIDE SEQUENCE [LARGE SCALE GENOMIC DNA]</scope>
    <source>
        <strain evidence="2 3">CGMCC 1.7727</strain>
    </source>
</reference>
<keyword evidence="1" id="KW-1133">Transmembrane helix</keyword>
<dbReference type="Proteomes" id="UP000199687">
    <property type="component" value="Unassembled WGS sequence"/>
</dbReference>
<keyword evidence="3" id="KW-1185">Reference proteome</keyword>
<dbReference type="RefSeq" id="WP_089743459.1">
    <property type="nucleotide sequence ID" value="NZ_FOGL01000022.1"/>
</dbReference>
<feature type="transmembrane region" description="Helical" evidence="1">
    <location>
        <begin position="6"/>
        <end position="23"/>
    </location>
</feature>
<dbReference type="EMBL" id="FOGL01000022">
    <property type="protein sequence ID" value="SES17840.1"/>
    <property type="molecule type" value="Genomic_DNA"/>
</dbReference>
<evidence type="ECO:0000313" key="3">
    <source>
        <dbReference type="Proteomes" id="UP000199687"/>
    </source>
</evidence>
<organism evidence="2 3">
    <name type="scientific">Gracilibacillus ureilyticus</name>
    <dbReference type="NCBI Taxonomy" id="531814"/>
    <lineage>
        <taxon>Bacteria</taxon>
        <taxon>Bacillati</taxon>
        <taxon>Bacillota</taxon>
        <taxon>Bacilli</taxon>
        <taxon>Bacillales</taxon>
        <taxon>Bacillaceae</taxon>
        <taxon>Gracilibacillus</taxon>
    </lineage>
</organism>
<feature type="transmembrane region" description="Helical" evidence="1">
    <location>
        <begin position="68"/>
        <end position="93"/>
    </location>
</feature>
<keyword evidence="1" id="KW-0812">Transmembrane</keyword>
<proteinExistence type="predicted"/>
<feature type="transmembrane region" description="Helical" evidence="1">
    <location>
        <begin position="35"/>
        <end position="62"/>
    </location>
</feature>
<dbReference type="AlphaFoldDB" id="A0A1H9V7M0"/>
<protein>
    <submittedName>
        <fullName evidence="2">Uncharacterized protein</fullName>
    </submittedName>
</protein>
<evidence type="ECO:0000256" key="1">
    <source>
        <dbReference type="SAM" id="Phobius"/>
    </source>
</evidence>
<dbReference type="OrthoDB" id="2906536at2"/>